<dbReference type="AlphaFoldDB" id="A0A1B8H418"/>
<organism evidence="1 2">
    <name type="scientific">Morganella psychrotolerans</name>
    <dbReference type="NCBI Taxonomy" id="368603"/>
    <lineage>
        <taxon>Bacteria</taxon>
        <taxon>Pseudomonadati</taxon>
        <taxon>Pseudomonadota</taxon>
        <taxon>Gammaproteobacteria</taxon>
        <taxon>Enterobacterales</taxon>
        <taxon>Morganellaceae</taxon>
        <taxon>Morganella</taxon>
    </lineage>
</organism>
<reference evidence="1 2" key="1">
    <citation type="submission" date="2016-06" db="EMBL/GenBank/DDBJ databases">
        <authorList>
            <person name="Kjaerup R.B."/>
            <person name="Dalgaard T.S."/>
            <person name="Juul-Madsen H.R."/>
        </authorList>
    </citation>
    <scope>NUCLEOTIDE SEQUENCE [LARGE SCALE GENOMIC DNA]</scope>
    <source>
        <strain evidence="1 2">GCSL-Mp3</strain>
    </source>
</reference>
<sequence length="86" mass="10192">MPCIFCQLVYQGCYGVIVVTELRSNLLRGKCSVVESNYKMRFIFICISGDLYLIIKNENRDAVKYRCFIMHYSNMIFYVKLNKKNK</sequence>
<gene>
    <name evidence="1" type="ORF">AYY17_09505</name>
</gene>
<comment type="caution">
    <text evidence="1">The sequence shown here is derived from an EMBL/GenBank/DDBJ whole genome shotgun (WGS) entry which is preliminary data.</text>
</comment>
<accession>A0A1B8H418</accession>
<dbReference type="Proteomes" id="UP000092247">
    <property type="component" value="Unassembled WGS sequence"/>
</dbReference>
<evidence type="ECO:0000313" key="1">
    <source>
        <dbReference type="EMBL" id="OBU03793.1"/>
    </source>
</evidence>
<evidence type="ECO:0000313" key="2">
    <source>
        <dbReference type="Proteomes" id="UP000092247"/>
    </source>
</evidence>
<dbReference type="EMBL" id="LZEX01000042">
    <property type="protein sequence ID" value="OBU03793.1"/>
    <property type="molecule type" value="Genomic_DNA"/>
</dbReference>
<name>A0A1B8H418_9GAMM</name>
<proteinExistence type="predicted"/>
<protein>
    <submittedName>
        <fullName evidence="1">Uncharacterized protein</fullName>
    </submittedName>
</protein>